<dbReference type="Proteomes" id="UP001202180">
    <property type="component" value="Unassembled WGS sequence"/>
</dbReference>
<gene>
    <name evidence="1" type="ORF">M0L20_08460</name>
</gene>
<evidence type="ECO:0000313" key="1">
    <source>
        <dbReference type="EMBL" id="MCK8491878.1"/>
    </source>
</evidence>
<organism evidence="1 2">
    <name type="scientific">Spirosoma liriopis</name>
    <dbReference type="NCBI Taxonomy" id="2937440"/>
    <lineage>
        <taxon>Bacteria</taxon>
        <taxon>Pseudomonadati</taxon>
        <taxon>Bacteroidota</taxon>
        <taxon>Cytophagia</taxon>
        <taxon>Cytophagales</taxon>
        <taxon>Cytophagaceae</taxon>
        <taxon>Spirosoma</taxon>
    </lineage>
</organism>
<sequence length="66" mass="7289">MGPLPLTTSEGTNTFVRITEPRTSVLQIRASETATLHVAICGSCGYAEQSVADAARLWKYWQKGYR</sequence>
<keyword evidence="2" id="KW-1185">Reference proteome</keyword>
<dbReference type="RefSeq" id="WP_248476476.1">
    <property type="nucleotide sequence ID" value="NZ_JALPRF010000001.1"/>
</dbReference>
<evidence type="ECO:0000313" key="2">
    <source>
        <dbReference type="Proteomes" id="UP001202180"/>
    </source>
</evidence>
<comment type="caution">
    <text evidence="1">The sequence shown here is derived from an EMBL/GenBank/DDBJ whole genome shotgun (WGS) entry which is preliminary data.</text>
</comment>
<proteinExistence type="predicted"/>
<protein>
    <submittedName>
        <fullName evidence="1">Uncharacterized protein</fullName>
    </submittedName>
</protein>
<dbReference type="EMBL" id="JALPRF010000001">
    <property type="protein sequence ID" value="MCK8491878.1"/>
    <property type="molecule type" value="Genomic_DNA"/>
</dbReference>
<accession>A0ABT0HI86</accession>
<reference evidence="1 2" key="1">
    <citation type="submission" date="2022-04" db="EMBL/GenBank/DDBJ databases">
        <title>Spirosoma sp. strain RP8 genome sequencing and assembly.</title>
        <authorList>
            <person name="Jung Y."/>
        </authorList>
    </citation>
    <scope>NUCLEOTIDE SEQUENCE [LARGE SCALE GENOMIC DNA]</scope>
    <source>
        <strain evidence="1 2">RP8</strain>
    </source>
</reference>
<name>A0ABT0HI86_9BACT</name>